<organism evidence="2 3">
    <name type="scientific">Amycolatopsis carbonis</name>
    <dbReference type="NCBI Taxonomy" id="715471"/>
    <lineage>
        <taxon>Bacteria</taxon>
        <taxon>Bacillati</taxon>
        <taxon>Actinomycetota</taxon>
        <taxon>Actinomycetes</taxon>
        <taxon>Pseudonocardiales</taxon>
        <taxon>Pseudonocardiaceae</taxon>
        <taxon>Amycolatopsis</taxon>
    </lineage>
</organism>
<dbReference type="EMBL" id="CP127294">
    <property type="protein sequence ID" value="WIX79613.1"/>
    <property type="molecule type" value="Genomic_DNA"/>
</dbReference>
<proteinExistence type="predicted"/>
<evidence type="ECO:0000259" key="1">
    <source>
        <dbReference type="Pfam" id="PF13460"/>
    </source>
</evidence>
<evidence type="ECO:0000313" key="3">
    <source>
        <dbReference type="Proteomes" id="UP001236014"/>
    </source>
</evidence>
<dbReference type="RefSeq" id="WP_285970297.1">
    <property type="nucleotide sequence ID" value="NZ_CP127294.1"/>
</dbReference>
<evidence type="ECO:0000313" key="2">
    <source>
        <dbReference type="EMBL" id="WIX79613.1"/>
    </source>
</evidence>
<dbReference type="KEGG" id="acab:QRX50_02060"/>
<sequence>MLLVIGATGNIGRDLVRELVDAGADVRALTRDPARAADLPAQVVVGDLEEPSTLPAAFAGVERFFLLTPGLGTTGVANAVAAAREVGVRHVVHLSSSNGLGDPMPKMGRWHHEREELVRASGIPFTILRPGGFMRNALEWRESVRAGYVLDALGPGRQAPIDTADIAAVAAVVLTSDGHEGAEYVLDGGELLTVADQVAILSAALGRDIEVREPSSPDEIVRSRFPAGAPPALAEAVLEAAALMRADVEGSRTDTVSRLLGREPRTFGAWCARNAAAFD</sequence>
<accession>A0A9Y2MWC8</accession>
<reference evidence="2 3" key="1">
    <citation type="submission" date="2023-06" db="EMBL/GenBank/DDBJ databases">
        <authorList>
            <person name="Oyuntsetseg B."/>
            <person name="Kim S.B."/>
        </authorList>
    </citation>
    <scope>NUCLEOTIDE SEQUENCE [LARGE SCALE GENOMIC DNA]</scope>
    <source>
        <strain evidence="2 3">2-15</strain>
    </source>
</reference>
<dbReference type="Pfam" id="PF13460">
    <property type="entry name" value="NAD_binding_10"/>
    <property type="match status" value="1"/>
</dbReference>
<dbReference type="InterPro" id="IPR051604">
    <property type="entry name" value="Ergot_Alk_Oxidoreductase"/>
</dbReference>
<dbReference type="Gene3D" id="3.90.25.10">
    <property type="entry name" value="UDP-galactose 4-epimerase, domain 1"/>
    <property type="match status" value="1"/>
</dbReference>
<gene>
    <name evidence="2" type="ORF">QRX50_02060</name>
</gene>
<dbReference type="InterPro" id="IPR036291">
    <property type="entry name" value="NAD(P)-bd_dom_sf"/>
</dbReference>
<protein>
    <submittedName>
        <fullName evidence="2">NAD(P)H-binding protein</fullName>
    </submittedName>
</protein>
<keyword evidence="3" id="KW-1185">Reference proteome</keyword>
<dbReference type="SUPFAM" id="SSF51735">
    <property type="entry name" value="NAD(P)-binding Rossmann-fold domains"/>
    <property type="match status" value="1"/>
</dbReference>
<dbReference type="InterPro" id="IPR016040">
    <property type="entry name" value="NAD(P)-bd_dom"/>
</dbReference>
<name>A0A9Y2MWC8_9PSEU</name>
<dbReference type="PANTHER" id="PTHR43162">
    <property type="match status" value="1"/>
</dbReference>
<dbReference type="AlphaFoldDB" id="A0A9Y2MWC8"/>
<dbReference type="Gene3D" id="3.40.50.720">
    <property type="entry name" value="NAD(P)-binding Rossmann-like Domain"/>
    <property type="match status" value="1"/>
</dbReference>
<dbReference type="Proteomes" id="UP001236014">
    <property type="component" value="Chromosome"/>
</dbReference>
<feature type="domain" description="NAD(P)-binding" evidence="1">
    <location>
        <begin position="6"/>
        <end position="176"/>
    </location>
</feature>
<dbReference type="PANTHER" id="PTHR43162:SF1">
    <property type="entry name" value="PRESTALK A DIFFERENTIATION PROTEIN A"/>
    <property type="match status" value="1"/>
</dbReference>